<evidence type="ECO:0000313" key="1">
    <source>
        <dbReference type="EMBL" id="GAB55942.1"/>
    </source>
</evidence>
<protein>
    <submittedName>
        <fullName evidence="1">Uncharacterized protein</fullName>
    </submittedName>
</protein>
<name>H5TCB5_9ALTE</name>
<keyword evidence="2" id="KW-1185">Reference proteome</keyword>
<evidence type="ECO:0000313" key="2">
    <source>
        <dbReference type="Proteomes" id="UP000053586"/>
    </source>
</evidence>
<gene>
    <name evidence="1" type="ORF">GPUN_1826</name>
</gene>
<dbReference type="Proteomes" id="UP000053586">
    <property type="component" value="Unassembled WGS sequence"/>
</dbReference>
<dbReference type="EMBL" id="BAET01000019">
    <property type="protein sequence ID" value="GAB55942.1"/>
    <property type="molecule type" value="Genomic_DNA"/>
</dbReference>
<dbReference type="AlphaFoldDB" id="H5TCB5"/>
<reference evidence="1 2" key="1">
    <citation type="journal article" date="2012" name="J. Bacteriol.">
        <title>Genome sequence of proteorhodopsin-containing sea ice bacterium Glaciecola punicea ACAM 611T.</title>
        <authorList>
            <person name="Qin Q.-L."/>
            <person name="Xie B.-B."/>
            <person name="Shu Y.-L."/>
            <person name="Rong J.-C."/>
            <person name="Zhao D.-L."/>
            <person name="Zhang X.-Y."/>
            <person name="Chen X.-L."/>
            <person name="Zhou B.-C."/>
            <person name="Zhanga Y.-Z."/>
        </authorList>
    </citation>
    <scope>NUCLEOTIDE SEQUENCE [LARGE SCALE GENOMIC DNA]</scope>
    <source>
        <strain evidence="1 2">ACAM 611</strain>
    </source>
</reference>
<organism evidence="1 2">
    <name type="scientific">Glaciecola punicea ACAM 611</name>
    <dbReference type="NCBI Taxonomy" id="1121923"/>
    <lineage>
        <taxon>Bacteria</taxon>
        <taxon>Pseudomonadati</taxon>
        <taxon>Pseudomonadota</taxon>
        <taxon>Gammaproteobacteria</taxon>
        <taxon>Alteromonadales</taxon>
        <taxon>Alteromonadaceae</taxon>
        <taxon>Glaciecola</taxon>
    </lineage>
</organism>
<accession>H5TCB5</accession>
<reference evidence="1 2" key="2">
    <citation type="journal article" date="2017" name="Antonie Van Leeuwenhoek">
        <title>Rhizobium rhizosphaerae sp. nov., a novel species isolated from rice rhizosphere.</title>
        <authorList>
            <person name="Zhao J.J."/>
            <person name="Zhang J."/>
            <person name="Zhang R.J."/>
            <person name="Zhang C.W."/>
            <person name="Yin H.Q."/>
            <person name="Zhang X.X."/>
        </authorList>
    </citation>
    <scope>NUCLEOTIDE SEQUENCE [LARGE SCALE GENOMIC DNA]</scope>
    <source>
        <strain evidence="1 2">ACAM 611</strain>
    </source>
</reference>
<sequence>MQITVKYVRKKRPIINGILRLYYSNALLKTLSQGLGTTSIN</sequence>
<comment type="caution">
    <text evidence="1">The sequence shown here is derived from an EMBL/GenBank/DDBJ whole genome shotgun (WGS) entry which is preliminary data.</text>
</comment>
<proteinExistence type="predicted"/>